<name>A0A8J4WLA8_9TREM</name>
<organism evidence="1 2">
    <name type="scientific">Paragonimus heterotremus</name>
    <dbReference type="NCBI Taxonomy" id="100268"/>
    <lineage>
        <taxon>Eukaryota</taxon>
        <taxon>Metazoa</taxon>
        <taxon>Spiralia</taxon>
        <taxon>Lophotrochozoa</taxon>
        <taxon>Platyhelminthes</taxon>
        <taxon>Trematoda</taxon>
        <taxon>Digenea</taxon>
        <taxon>Plagiorchiida</taxon>
        <taxon>Troglotremata</taxon>
        <taxon>Troglotrematidae</taxon>
        <taxon>Paragonimus</taxon>
    </lineage>
</organism>
<reference evidence="1" key="1">
    <citation type="submission" date="2019-05" db="EMBL/GenBank/DDBJ databases">
        <title>Annotation for the trematode Paragonimus heterotremus.</title>
        <authorList>
            <person name="Choi Y.-J."/>
        </authorList>
    </citation>
    <scope>NUCLEOTIDE SEQUENCE</scope>
    <source>
        <strain evidence="1">LC</strain>
    </source>
</reference>
<dbReference type="OrthoDB" id="6257540at2759"/>
<sequence length="181" mass="20424">MPAGRQPSRSHAVNILWSKTGNSRFYFEIVQHVKPVSINRIISVKVDDRLDSVSLRTIEQFRENAFPCTRPTQVSRTTVSAIDRQYRSMVNLCEITGSYMPVWDILSHASLKDCQVIPAKTMKDKGTSAWIKKHAKSGSLNFDSTEINRANNAFLIRTFGQYGVGPFYLCHPDLSPCTVVD</sequence>
<dbReference type="Proteomes" id="UP000748531">
    <property type="component" value="Unassembled WGS sequence"/>
</dbReference>
<dbReference type="EMBL" id="LUCH01000453">
    <property type="protein sequence ID" value="KAF5405099.1"/>
    <property type="molecule type" value="Genomic_DNA"/>
</dbReference>
<comment type="caution">
    <text evidence="1">The sequence shown here is derived from an EMBL/GenBank/DDBJ whole genome shotgun (WGS) entry which is preliminary data.</text>
</comment>
<protein>
    <submittedName>
        <fullName evidence="1">Uncharacterized protein</fullName>
    </submittedName>
</protein>
<evidence type="ECO:0000313" key="2">
    <source>
        <dbReference type="Proteomes" id="UP000748531"/>
    </source>
</evidence>
<proteinExistence type="predicted"/>
<gene>
    <name evidence="1" type="ORF">PHET_01349</name>
</gene>
<dbReference type="AlphaFoldDB" id="A0A8J4WLA8"/>
<accession>A0A8J4WLA8</accession>
<keyword evidence="2" id="KW-1185">Reference proteome</keyword>
<evidence type="ECO:0000313" key="1">
    <source>
        <dbReference type="EMBL" id="KAF5405099.1"/>
    </source>
</evidence>